<accession>A0A2V1GXU0</accession>
<dbReference type="PROSITE" id="PS01124">
    <property type="entry name" value="HTH_ARAC_FAMILY_2"/>
    <property type="match status" value="1"/>
</dbReference>
<proteinExistence type="predicted"/>
<dbReference type="PANTHER" id="PTHR40055">
    <property type="entry name" value="TRANSCRIPTIONAL REGULATOR YGIV-RELATED"/>
    <property type="match status" value="1"/>
</dbReference>
<dbReference type="SMART" id="SM00871">
    <property type="entry name" value="AraC_E_bind"/>
    <property type="match status" value="1"/>
</dbReference>
<dbReference type="Gene3D" id="3.20.80.10">
    <property type="entry name" value="Regulatory factor, effector binding domain"/>
    <property type="match status" value="1"/>
</dbReference>
<keyword evidence="1" id="KW-0805">Transcription regulation</keyword>
<gene>
    <name evidence="5" type="ORF">DC094_06025</name>
</gene>
<dbReference type="InterPro" id="IPR018060">
    <property type="entry name" value="HTH_AraC"/>
</dbReference>
<dbReference type="Pfam" id="PF06445">
    <property type="entry name" value="GyrI-like"/>
    <property type="match status" value="1"/>
</dbReference>
<dbReference type="InterPro" id="IPR010499">
    <property type="entry name" value="AraC_E-bd"/>
</dbReference>
<feature type="domain" description="HTH araC/xylS-type" evidence="4">
    <location>
        <begin position="13"/>
        <end position="112"/>
    </location>
</feature>
<dbReference type="InterPro" id="IPR011256">
    <property type="entry name" value="Reg_factor_effector_dom_sf"/>
</dbReference>
<dbReference type="SUPFAM" id="SSF46689">
    <property type="entry name" value="Homeodomain-like"/>
    <property type="match status" value="2"/>
</dbReference>
<comment type="caution">
    <text evidence="5">The sequence shown here is derived from an EMBL/GenBank/DDBJ whole genome shotgun (WGS) entry which is preliminary data.</text>
</comment>
<dbReference type="PANTHER" id="PTHR40055:SF1">
    <property type="entry name" value="TRANSCRIPTIONAL REGULATOR YGIV-RELATED"/>
    <property type="match status" value="1"/>
</dbReference>
<dbReference type="Gene3D" id="1.10.10.60">
    <property type="entry name" value="Homeodomain-like"/>
    <property type="match status" value="2"/>
</dbReference>
<dbReference type="GO" id="GO:0043565">
    <property type="term" value="F:sequence-specific DNA binding"/>
    <property type="evidence" value="ECO:0007669"/>
    <property type="project" value="InterPro"/>
</dbReference>
<protein>
    <submittedName>
        <fullName evidence="5">AraC family transcriptional regulator</fullName>
    </submittedName>
</protein>
<evidence type="ECO:0000256" key="3">
    <source>
        <dbReference type="ARBA" id="ARBA00023163"/>
    </source>
</evidence>
<dbReference type="GO" id="GO:0003700">
    <property type="term" value="F:DNA-binding transcription factor activity"/>
    <property type="evidence" value="ECO:0007669"/>
    <property type="project" value="InterPro"/>
</dbReference>
<evidence type="ECO:0000313" key="6">
    <source>
        <dbReference type="Proteomes" id="UP000244906"/>
    </source>
</evidence>
<dbReference type="InterPro" id="IPR009057">
    <property type="entry name" value="Homeodomain-like_sf"/>
</dbReference>
<dbReference type="RefSeq" id="WP_116686230.1">
    <property type="nucleotide sequence ID" value="NZ_CAWNYD010000002.1"/>
</dbReference>
<dbReference type="InterPro" id="IPR018062">
    <property type="entry name" value="HTH_AraC-typ_CS"/>
</dbReference>
<dbReference type="AlphaFoldDB" id="A0A2V1GXU0"/>
<evidence type="ECO:0000259" key="4">
    <source>
        <dbReference type="PROSITE" id="PS01124"/>
    </source>
</evidence>
<evidence type="ECO:0000256" key="2">
    <source>
        <dbReference type="ARBA" id="ARBA00023125"/>
    </source>
</evidence>
<dbReference type="Proteomes" id="UP000244906">
    <property type="component" value="Unassembled WGS sequence"/>
</dbReference>
<dbReference type="SMART" id="SM00342">
    <property type="entry name" value="HTH_ARAC"/>
    <property type="match status" value="1"/>
</dbReference>
<dbReference type="EMBL" id="QDDL01000002">
    <property type="protein sequence ID" value="PVZ70157.1"/>
    <property type="molecule type" value="Genomic_DNA"/>
</dbReference>
<dbReference type="InterPro" id="IPR029442">
    <property type="entry name" value="GyrI-like"/>
</dbReference>
<keyword evidence="6" id="KW-1185">Reference proteome</keyword>
<keyword evidence="2" id="KW-0238">DNA-binding</keyword>
<dbReference type="SUPFAM" id="SSF55136">
    <property type="entry name" value="Probable bacterial effector-binding domain"/>
    <property type="match status" value="1"/>
</dbReference>
<reference evidence="5 6" key="1">
    <citation type="submission" date="2018-04" db="EMBL/GenBank/DDBJ databases">
        <title>Thalassorhabdus spongiae gen. nov., sp. nov., isolated from a marine sponge in South-West Iceland.</title>
        <authorList>
            <person name="Knobloch S."/>
            <person name="Daussin A."/>
            <person name="Johannsson R."/>
            <person name="Marteinsson V.T."/>
        </authorList>
    </citation>
    <scope>NUCLEOTIDE SEQUENCE [LARGE SCALE GENOMIC DNA]</scope>
    <source>
        <strain evidence="5 6">Hp12</strain>
    </source>
</reference>
<evidence type="ECO:0000313" key="5">
    <source>
        <dbReference type="EMBL" id="PVZ70157.1"/>
    </source>
</evidence>
<dbReference type="Pfam" id="PF12833">
    <property type="entry name" value="HTH_18"/>
    <property type="match status" value="1"/>
</dbReference>
<dbReference type="OrthoDB" id="282744at2"/>
<name>A0A2V1GXU0_9GAMM</name>
<sequence length="300" mass="33915">MTDPIKPYQKKVWQAMQYIEQNLEQPLNLEVVASKVFISKFHFHRIFKIISGESVASYIRRIRLEKAVHNIFSCKHKSITDIAIAAGFSSSQNFSKVFQKQFGFTPSQIRQCEDFQQLNLLLRKNSKNGNAPFAYPDYYRPVANQQEKIMDLITAELSEQRVAYIRAIGAYGTVEEAAYGKLMAWAVPQGLLETQSILSICWDNPEITPAEKCRTDVCITVGPEVNAQGDVLIQTIPAGKYAQIRRTITDKSQFKKSWNEVVAGAMEQSMQISDNGPCFEFYHSASSDGVFDVTFNLAVN</sequence>
<organism evidence="5 6">
    <name type="scientific">Pelagibaculum spongiae</name>
    <dbReference type="NCBI Taxonomy" id="2080658"/>
    <lineage>
        <taxon>Bacteria</taxon>
        <taxon>Pseudomonadati</taxon>
        <taxon>Pseudomonadota</taxon>
        <taxon>Gammaproteobacteria</taxon>
        <taxon>Oceanospirillales</taxon>
        <taxon>Pelagibaculum</taxon>
    </lineage>
</organism>
<dbReference type="InterPro" id="IPR050908">
    <property type="entry name" value="SmbC-like"/>
</dbReference>
<keyword evidence="3" id="KW-0804">Transcription</keyword>
<dbReference type="InterPro" id="IPR020449">
    <property type="entry name" value="Tscrpt_reg_AraC-type_HTH"/>
</dbReference>
<evidence type="ECO:0000256" key="1">
    <source>
        <dbReference type="ARBA" id="ARBA00023015"/>
    </source>
</evidence>
<dbReference type="PRINTS" id="PR00032">
    <property type="entry name" value="HTHARAC"/>
</dbReference>
<dbReference type="PROSITE" id="PS00041">
    <property type="entry name" value="HTH_ARAC_FAMILY_1"/>
    <property type="match status" value="1"/>
</dbReference>